<keyword evidence="1" id="KW-0732">Signal</keyword>
<evidence type="ECO:0000256" key="1">
    <source>
        <dbReference type="SAM" id="SignalP"/>
    </source>
</evidence>
<name>A0AAD7G0T3_9AGAR</name>
<sequence>MTDSRAKNGLLYLLSRTLLSLALGTPISLPSHAALPASSNLSMQEAHVALPPVGRRNDSHRISDTASTDSLGIGFETAFHEKFDDSACLSWVVIHRIDPRFSEESEERYLVVRLYAPVVDDAPEAVYCQHLRRDLGIHLRPPTSSGGGHAPAKPKTLRRDLLRELLSSLDGSCYLPSTCEGSGS</sequence>
<dbReference type="Proteomes" id="UP001221142">
    <property type="component" value="Unassembled WGS sequence"/>
</dbReference>
<reference evidence="2" key="1">
    <citation type="submission" date="2023-03" db="EMBL/GenBank/DDBJ databases">
        <title>Massive genome expansion in bonnet fungi (Mycena s.s.) driven by repeated elements and novel gene families across ecological guilds.</title>
        <authorList>
            <consortium name="Lawrence Berkeley National Laboratory"/>
            <person name="Harder C.B."/>
            <person name="Miyauchi S."/>
            <person name="Viragh M."/>
            <person name="Kuo A."/>
            <person name="Thoen E."/>
            <person name="Andreopoulos B."/>
            <person name="Lu D."/>
            <person name="Skrede I."/>
            <person name="Drula E."/>
            <person name="Henrissat B."/>
            <person name="Morin E."/>
            <person name="Kohler A."/>
            <person name="Barry K."/>
            <person name="LaButti K."/>
            <person name="Morin E."/>
            <person name="Salamov A."/>
            <person name="Lipzen A."/>
            <person name="Mereny Z."/>
            <person name="Hegedus B."/>
            <person name="Baldrian P."/>
            <person name="Stursova M."/>
            <person name="Weitz H."/>
            <person name="Taylor A."/>
            <person name="Grigoriev I.V."/>
            <person name="Nagy L.G."/>
            <person name="Martin F."/>
            <person name="Kauserud H."/>
        </authorList>
    </citation>
    <scope>NUCLEOTIDE SEQUENCE</scope>
    <source>
        <strain evidence="2">9284</strain>
    </source>
</reference>
<keyword evidence="3" id="KW-1185">Reference proteome</keyword>
<comment type="caution">
    <text evidence="2">The sequence shown here is derived from an EMBL/GenBank/DDBJ whole genome shotgun (WGS) entry which is preliminary data.</text>
</comment>
<gene>
    <name evidence="2" type="ORF">FB45DRAFT_895264</name>
</gene>
<protein>
    <submittedName>
        <fullName evidence="2">Uncharacterized protein</fullName>
    </submittedName>
</protein>
<feature type="signal peptide" evidence="1">
    <location>
        <begin position="1"/>
        <end position="24"/>
    </location>
</feature>
<feature type="chain" id="PRO_5041941884" evidence="1">
    <location>
        <begin position="25"/>
        <end position="184"/>
    </location>
</feature>
<organism evidence="2 3">
    <name type="scientific">Roridomyces roridus</name>
    <dbReference type="NCBI Taxonomy" id="1738132"/>
    <lineage>
        <taxon>Eukaryota</taxon>
        <taxon>Fungi</taxon>
        <taxon>Dikarya</taxon>
        <taxon>Basidiomycota</taxon>
        <taxon>Agaricomycotina</taxon>
        <taxon>Agaricomycetes</taxon>
        <taxon>Agaricomycetidae</taxon>
        <taxon>Agaricales</taxon>
        <taxon>Marasmiineae</taxon>
        <taxon>Mycenaceae</taxon>
        <taxon>Roridomyces</taxon>
    </lineage>
</organism>
<accession>A0AAD7G0T3</accession>
<dbReference type="EMBL" id="JARKIF010000002">
    <property type="protein sequence ID" value="KAJ7648108.1"/>
    <property type="molecule type" value="Genomic_DNA"/>
</dbReference>
<evidence type="ECO:0000313" key="2">
    <source>
        <dbReference type="EMBL" id="KAJ7648108.1"/>
    </source>
</evidence>
<proteinExistence type="predicted"/>
<evidence type="ECO:0000313" key="3">
    <source>
        <dbReference type="Proteomes" id="UP001221142"/>
    </source>
</evidence>
<dbReference type="AlphaFoldDB" id="A0AAD7G0T3"/>